<protein>
    <recommendedName>
        <fullName evidence="7">Tetratricopeptide repeat protein</fullName>
    </recommendedName>
</protein>
<reference evidence="5" key="1">
    <citation type="submission" date="2020-08" db="EMBL/GenBank/DDBJ databases">
        <title>Genomic insights into the carbon and energy metabolism of the first obligate autotrophic acetogenic bacterium Aceticella autotrophica gen. nov., sp. nov.</title>
        <authorList>
            <person name="Toshchakov S.V."/>
            <person name="Elcheninov A.G."/>
            <person name="Kublanov I.V."/>
            <person name="Frolov E.N."/>
            <person name="Lebedinsky A.V."/>
        </authorList>
    </citation>
    <scope>NUCLEOTIDE SEQUENCE</scope>
    <source>
        <strain evidence="5">3443-3Ac</strain>
    </source>
</reference>
<keyword evidence="4" id="KW-0732">Signal</keyword>
<dbReference type="InterPro" id="IPR011990">
    <property type="entry name" value="TPR-like_helical_dom_sf"/>
</dbReference>
<dbReference type="Pfam" id="PF13181">
    <property type="entry name" value="TPR_8"/>
    <property type="match status" value="1"/>
</dbReference>
<dbReference type="NCBIfam" id="NF047558">
    <property type="entry name" value="TPR_END_plus"/>
    <property type="match status" value="1"/>
</dbReference>
<organism evidence="5 6">
    <name type="scientific">Aceticella autotrophica</name>
    <dbReference type="NCBI Taxonomy" id="2755338"/>
    <lineage>
        <taxon>Bacteria</taxon>
        <taxon>Bacillati</taxon>
        <taxon>Bacillota</taxon>
        <taxon>Clostridia</taxon>
        <taxon>Thermoanaerobacterales</taxon>
        <taxon>Thermoanaerobacteraceae</taxon>
        <taxon>Aceticella</taxon>
    </lineage>
</organism>
<dbReference type="Gene3D" id="1.25.40.10">
    <property type="entry name" value="Tetratricopeptide repeat domain"/>
    <property type="match status" value="1"/>
</dbReference>
<dbReference type="KEGG" id="aaut:ACETAC_08205"/>
<dbReference type="Pfam" id="PF13431">
    <property type="entry name" value="TPR_17"/>
    <property type="match status" value="1"/>
</dbReference>
<dbReference type="AlphaFoldDB" id="A0A975AUU2"/>
<gene>
    <name evidence="5" type="ORF">ACETAC_08205</name>
</gene>
<keyword evidence="2 3" id="KW-0802">TPR repeat</keyword>
<feature type="chain" id="PRO_5036847138" description="Tetratricopeptide repeat protein" evidence="4">
    <location>
        <begin position="19"/>
        <end position="212"/>
    </location>
</feature>
<dbReference type="PANTHER" id="PTHR44943:SF8">
    <property type="entry name" value="TPR REPEAT-CONTAINING PROTEIN MJ0263"/>
    <property type="match status" value="1"/>
</dbReference>
<dbReference type="Proteomes" id="UP000671913">
    <property type="component" value="Chromosome"/>
</dbReference>
<evidence type="ECO:0000313" key="6">
    <source>
        <dbReference type="Proteomes" id="UP000671913"/>
    </source>
</evidence>
<feature type="signal peptide" evidence="4">
    <location>
        <begin position="1"/>
        <end position="18"/>
    </location>
</feature>
<keyword evidence="1" id="KW-0677">Repeat</keyword>
<sequence length="212" mass="24525">MKKIIIFIYLLIFAFSIAGCSNSSKKQETIKKETKIDNMENKKISIEEEKRKALEKKAQEGYNAFLNKKYDDAIAIEDEVLKEDPNCYTAYSVKGITLCYSHNYEEGSKYIDKALSINPNDYLARFNKALSLELYGHYDEAIYWYKKAIEIEKGAWSYYGIASIYGRRGDVENTIKYLKLSIEIDPNVKKEAINEPDFAPVKNSKEFVNLIK</sequence>
<evidence type="ECO:0000256" key="4">
    <source>
        <dbReference type="SAM" id="SignalP"/>
    </source>
</evidence>
<dbReference type="EMBL" id="CP060096">
    <property type="protein sequence ID" value="QSZ26853.1"/>
    <property type="molecule type" value="Genomic_DNA"/>
</dbReference>
<keyword evidence="6" id="KW-1185">Reference proteome</keyword>
<dbReference type="SUPFAM" id="SSF48452">
    <property type="entry name" value="TPR-like"/>
    <property type="match status" value="1"/>
</dbReference>
<proteinExistence type="predicted"/>
<evidence type="ECO:0000313" key="5">
    <source>
        <dbReference type="EMBL" id="QSZ26853.1"/>
    </source>
</evidence>
<evidence type="ECO:0000256" key="1">
    <source>
        <dbReference type="ARBA" id="ARBA00022737"/>
    </source>
</evidence>
<feature type="repeat" description="TPR" evidence="3">
    <location>
        <begin position="155"/>
        <end position="188"/>
    </location>
</feature>
<evidence type="ECO:0000256" key="3">
    <source>
        <dbReference type="PROSITE-ProRule" id="PRU00339"/>
    </source>
</evidence>
<feature type="repeat" description="TPR" evidence="3">
    <location>
        <begin position="88"/>
        <end position="121"/>
    </location>
</feature>
<evidence type="ECO:0008006" key="7">
    <source>
        <dbReference type="Google" id="ProtNLM"/>
    </source>
</evidence>
<dbReference type="PROSITE" id="PS51257">
    <property type="entry name" value="PROKAR_LIPOPROTEIN"/>
    <property type="match status" value="1"/>
</dbReference>
<dbReference type="InterPro" id="IPR051685">
    <property type="entry name" value="Ycf3/AcsC/BcsC/TPR_MFPF"/>
</dbReference>
<dbReference type="InterPro" id="IPR019734">
    <property type="entry name" value="TPR_rpt"/>
</dbReference>
<dbReference type="PANTHER" id="PTHR44943">
    <property type="entry name" value="CELLULOSE SYNTHASE OPERON PROTEIN C"/>
    <property type="match status" value="1"/>
</dbReference>
<dbReference type="SMART" id="SM00028">
    <property type="entry name" value="TPR"/>
    <property type="match status" value="4"/>
</dbReference>
<accession>A0A975AUU2</accession>
<dbReference type="RefSeq" id="WP_284679544.1">
    <property type="nucleotide sequence ID" value="NZ_CP060096.1"/>
</dbReference>
<dbReference type="PROSITE" id="PS50005">
    <property type="entry name" value="TPR"/>
    <property type="match status" value="2"/>
</dbReference>
<name>A0A975AUU2_9THEO</name>
<evidence type="ECO:0000256" key="2">
    <source>
        <dbReference type="ARBA" id="ARBA00022803"/>
    </source>
</evidence>